<dbReference type="GO" id="GO:0045259">
    <property type="term" value="C:proton-transporting ATP synthase complex"/>
    <property type="evidence" value="ECO:0007669"/>
    <property type="project" value="UniProtKB-KW"/>
</dbReference>
<protein>
    <recommendedName>
        <fullName evidence="13">ATP synthase subunit b</fullName>
    </recommendedName>
    <alternativeName>
        <fullName evidence="13">ATP synthase F(0) sector subunit b</fullName>
    </alternativeName>
    <alternativeName>
        <fullName evidence="13">ATPase subunit I</fullName>
    </alternativeName>
    <alternativeName>
        <fullName evidence="13">F-type ATPase subunit b</fullName>
        <shortName evidence="13">F-ATPase subunit b</shortName>
    </alternativeName>
</protein>
<organism evidence="15 16">
    <name type="scientific">Shewanella polaris</name>
    <dbReference type="NCBI Taxonomy" id="2588449"/>
    <lineage>
        <taxon>Bacteria</taxon>
        <taxon>Pseudomonadati</taxon>
        <taxon>Pseudomonadota</taxon>
        <taxon>Gammaproteobacteria</taxon>
        <taxon>Alteromonadales</taxon>
        <taxon>Shewanellaceae</taxon>
        <taxon>Shewanella</taxon>
    </lineage>
</organism>
<evidence type="ECO:0000256" key="10">
    <source>
        <dbReference type="ARBA" id="ARBA00025198"/>
    </source>
</evidence>
<dbReference type="NCBIfam" id="TIGR03321">
    <property type="entry name" value="alt_F1F0_F0_B"/>
    <property type="match status" value="1"/>
</dbReference>
<evidence type="ECO:0000256" key="14">
    <source>
        <dbReference type="SAM" id="Coils"/>
    </source>
</evidence>
<evidence type="ECO:0000256" key="8">
    <source>
        <dbReference type="ARBA" id="ARBA00023136"/>
    </source>
</evidence>
<dbReference type="CDD" id="cd06503">
    <property type="entry name" value="ATP-synt_Fo_b"/>
    <property type="match status" value="1"/>
</dbReference>
<keyword evidence="2 13" id="KW-0813">Transport</keyword>
<proteinExistence type="inferred from homology"/>
<evidence type="ECO:0000256" key="6">
    <source>
        <dbReference type="ARBA" id="ARBA00022989"/>
    </source>
</evidence>
<dbReference type="GO" id="GO:0012505">
    <property type="term" value="C:endomembrane system"/>
    <property type="evidence" value="ECO:0007669"/>
    <property type="project" value="UniProtKB-SubCell"/>
</dbReference>
<dbReference type="HAMAP" id="MF_01398">
    <property type="entry name" value="ATP_synth_b_bprime"/>
    <property type="match status" value="1"/>
</dbReference>
<evidence type="ECO:0000256" key="5">
    <source>
        <dbReference type="ARBA" id="ARBA00022781"/>
    </source>
</evidence>
<dbReference type="InterPro" id="IPR002146">
    <property type="entry name" value="ATP_synth_b/b'su_bac/chlpt"/>
</dbReference>
<keyword evidence="14" id="KW-0175">Coiled coil</keyword>
<dbReference type="RefSeq" id="WP_137222551.1">
    <property type="nucleotide sequence ID" value="NZ_CP041036.1"/>
</dbReference>
<dbReference type="InterPro" id="IPR050059">
    <property type="entry name" value="ATP_synthase_B_chain"/>
</dbReference>
<evidence type="ECO:0000256" key="4">
    <source>
        <dbReference type="ARBA" id="ARBA00022692"/>
    </source>
</evidence>
<evidence type="ECO:0000256" key="1">
    <source>
        <dbReference type="ARBA" id="ARBA00005513"/>
    </source>
</evidence>
<evidence type="ECO:0000256" key="13">
    <source>
        <dbReference type="HAMAP-Rule" id="MF_01398"/>
    </source>
</evidence>
<keyword evidence="8 13" id="KW-0472">Membrane</keyword>
<evidence type="ECO:0000256" key="2">
    <source>
        <dbReference type="ARBA" id="ARBA00022448"/>
    </source>
</evidence>
<dbReference type="PANTHER" id="PTHR33445">
    <property type="entry name" value="ATP SYNTHASE SUBUNIT B', CHLOROPLASTIC"/>
    <property type="match status" value="1"/>
</dbReference>
<keyword evidence="3 13" id="KW-0138">CF(0)</keyword>
<keyword evidence="4 13" id="KW-0812">Transmembrane</keyword>
<dbReference type="PANTHER" id="PTHR33445:SF2">
    <property type="entry name" value="ATP SYNTHASE SUBUNIT B', CHLOROPLASTIC"/>
    <property type="match status" value="1"/>
</dbReference>
<evidence type="ECO:0000313" key="16">
    <source>
        <dbReference type="Proteomes" id="UP000319809"/>
    </source>
</evidence>
<evidence type="ECO:0000256" key="3">
    <source>
        <dbReference type="ARBA" id="ARBA00022547"/>
    </source>
</evidence>
<sequence>MLIDWFTVFAQVVNFLVLIWLLKRFLYRPIINNIDAREKRIATEIADADAKSAKAEQQRNEFEQKNAEFEQQKTTRMNKLIEDTKAERAQLLETVRQEAEDLRKKLQLALKNEQLNLQVALSQSAREEIFSITRKVLDDLAETSLEASMTEIFIRRLHELTDKETTDFTAAFNLSAKPILVQTAFTLPKPQCSVIKTEIEKILGHEITLQFAIEPKVISGIEISINGQKISWSINEYLRSLAKRVDELLLTTSSIENSDLSPSSAQDNNHETSA</sequence>
<reference evidence="15 16" key="1">
    <citation type="submission" date="2019-06" db="EMBL/GenBank/DDBJ databases">
        <title>The genome of Shewanella sp. SM1901.</title>
        <authorList>
            <person name="Cha Q."/>
        </authorList>
    </citation>
    <scope>NUCLEOTIDE SEQUENCE [LARGE SCALE GENOMIC DNA]</scope>
    <source>
        <strain evidence="15 16">SM1901</strain>
    </source>
</reference>
<comment type="function">
    <text evidence="10 13">F(1)F(0) ATP synthase produces ATP from ADP in the presence of a proton or sodium gradient. F-type ATPases consist of two structural domains, F(1) containing the extramembraneous catalytic core and F(0) containing the membrane proton channel, linked together by a central stalk and a peripheral stalk. During catalysis, ATP synthesis in the catalytic domain of F(1) is coupled via a rotary mechanism of the central stalk subunits to proton translocation.</text>
</comment>
<evidence type="ECO:0000256" key="9">
    <source>
        <dbReference type="ARBA" id="ARBA00023310"/>
    </source>
</evidence>
<dbReference type="GO" id="GO:0005886">
    <property type="term" value="C:plasma membrane"/>
    <property type="evidence" value="ECO:0007669"/>
    <property type="project" value="UniProtKB-SubCell"/>
</dbReference>
<keyword evidence="16" id="KW-1185">Reference proteome</keyword>
<dbReference type="KEGG" id="spol:FH971_04270"/>
<keyword evidence="5 13" id="KW-0375">Hydrogen ion transport</keyword>
<feature type="coiled-coil region" evidence="14">
    <location>
        <begin position="45"/>
        <end position="123"/>
    </location>
</feature>
<keyword evidence="13" id="KW-1003">Cell membrane</keyword>
<gene>
    <name evidence="13" type="primary">atpF</name>
    <name evidence="15" type="ORF">FH971_04270</name>
</gene>
<dbReference type="InterPro" id="IPR017707">
    <property type="entry name" value="Alt_ATP_synth_F0_bsu"/>
</dbReference>
<comment type="similarity">
    <text evidence="1 13">Belongs to the ATPase B chain family.</text>
</comment>
<dbReference type="Proteomes" id="UP000319809">
    <property type="component" value="Chromosome"/>
</dbReference>
<comment type="subunit">
    <text evidence="13">F-type ATPases have 2 components, F(1) - the catalytic core - and F(0) - the membrane proton channel. F(1) has five subunits: alpha(3), beta(3), gamma(1), delta(1), epsilon(1). F(0) has three main subunits: a(1), b(2) and c(10-14). The alpha and beta chains form an alternating ring which encloses part of the gamma chain. F(1) is attached to F(0) by a central stalk formed by the gamma and epsilon chains, while a peripheral stalk is formed by the delta and b chains.</text>
</comment>
<feature type="transmembrane region" description="Helical" evidence="13">
    <location>
        <begin position="6"/>
        <end position="22"/>
    </location>
</feature>
<name>A0A4Y5YCH3_9GAMM</name>
<dbReference type="GO" id="GO:0046933">
    <property type="term" value="F:proton-transporting ATP synthase activity, rotational mechanism"/>
    <property type="evidence" value="ECO:0007669"/>
    <property type="project" value="UniProtKB-UniRule"/>
</dbReference>
<comment type="subcellular location">
    <subcellularLocation>
        <location evidence="13">Cell membrane</location>
        <topology evidence="13">Single-pass membrane protein</topology>
    </subcellularLocation>
    <subcellularLocation>
        <location evidence="12">Endomembrane system</location>
        <topology evidence="12">Single-pass membrane protein</topology>
    </subcellularLocation>
</comment>
<dbReference type="EMBL" id="CP041036">
    <property type="protein sequence ID" value="QDE30253.1"/>
    <property type="molecule type" value="Genomic_DNA"/>
</dbReference>
<keyword evidence="9 13" id="KW-0066">ATP synthesis</keyword>
<dbReference type="AlphaFoldDB" id="A0A4Y5YCH3"/>
<evidence type="ECO:0000313" key="15">
    <source>
        <dbReference type="EMBL" id="QDE30253.1"/>
    </source>
</evidence>
<dbReference type="Pfam" id="PF00430">
    <property type="entry name" value="ATP-synt_B"/>
    <property type="match status" value="1"/>
</dbReference>
<evidence type="ECO:0000256" key="7">
    <source>
        <dbReference type="ARBA" id="ARBA00023065"/>
    </source>
</evidence>
<keyword evidence="6 13" id="KW-1133">Transmembrane helix</keyword>
<dbReference type="GO" id="GO:0046961">
    <property type="term" value="F:proton-transporting ATPase activity, rotational mechanism"/>
    <property type="evidence" value="ECO:0007669"/>
    <property type="project" value="TreeGrafter"/>
</dbReference>
<keyword evidence="7 13" id="KW-0406">Ion transport</keyword>
<comment type="function">
    <text evidence="11">Component of the F(0) channel, it forms part of the peripheral stalk, linking F(1) to F(0). The b'-subunit is a diverged and duplicated form of b found in plants and photosynthetic bacteria.</text>
</comment>
<evidence type="ECO:0000256" key="12">
    <source>
        <dbReference type="ARBA" id="ARBA00037847"/>
    </source>
</evidence>
<accession>A0A4Y5YCH3</accession>
<evidence type="ECO:0000256" key="11">
    <source>
        <dbReference type="ARBA" id="ARBA00025614"/>
    </source>
</evidence>